<dbReference type="InterPro" id="IPR012910">
    <property type="entry name" value="Plug_dom"/>
</dbReference>
<dbReference type="InterPro" id="IPR039426">
    <property type="entry name" value="TonB-dep_rcpt-like"/>
</dbReference>
<evidence type="ECO:0000259" key="12">
    <source>
        <dbReference type="Pfam" id="PF07715"/>
    </source>
</evidence>
<feature type="domain" description="TonB-dependent receptor plug" evidence="12">
    <location>
        <begin position="54"/>
        <end position="166"/>
    </location>
</feature>
<dbReference type="Proteomes" id="UP001156940">
    <property type="component" value="Unassembled WGS sequence"/>
</dbReference>
<evidence type="ECO:0000259" key="11">
    <source>
        <dbReference type="Pfam" id="PF00593"/>
    </source>
</evidence>
<dbReference type="PANTHER" id="PTHR47234:SF2">
    <property type="entry name" value="TONB-DEPENDENT RECEPTOR"/>
    <property type="match status" value="1"/>
</dbReference>
<organism evidence="13 14">
    <name type="scientific">Luteimonas endophytica</name>
    <dbReference type="NCBI Taxonomy" id="3042023"/>
    <lineage>
        <taxon>Bacteria</taxon>
        <taxon>Pseudomonadati</taxon>
        <taxon>Pseudomonadota</taxon>
        <taxon>Gammaproteobacteria</taxon>
        <taxon>Lysobacterales</taxon>
        <taxon>Lysobacteraceae</taxon>
        <taxon>Luteimonas</taxon>
    </lineage>
</organism>
<dbReference type="InterPro" id="IPR037066">
    <property type="entry name" value="Plug_dom_sf"/>
</dbReference>
<dbReference type="Gene3D" id="2.40.170.20">
    <property type="entry name" value="TonB-dependent receptor, beta-barrel domain"/>
    <property type="match status" value="1"/>
</dbReference>
<keyword evidence="13" id="KW-0675">Receptor</keyword>
<evidence type="ECO:0000313" key="13">
    <source>
        <dbReference type="EMBL" id="MDH5824751.1"/>
    </source>
</evidence>
<evidence type="ECO:0000313" key="14">
    <source>
        <dbReference type="Proteomes" id="UP001156940"/>
    </source>
</evidence>
<keyword evidence="5 9" id="KW-0798">TonB box</keyword>
<keyword evidence="3 8" id="KW-1134">Transmembrane beta strand</keyword>
<evidence type="ECO:0000256" key="1">
    <source>
        <dbReference type="ARBA" id="ARBA00004571"/>
    </source>
</evidence>
<evidence type="ECO:0000256" key="8">
    <source>
        <dbReference type="PROSITE-ProRule" id="PRU01360"/>
    </source>
</evidence>
<evidence type="ECO:0000256" key="10">
    <source>
        <dbReference type="SAM" id="SignalP"/>
    </source>
</evidence>
<proteinExistence type="inferred from homology"/>
<evidence type="ECO:0000256" key="2">
    <source>
        <dbReference type="ARBA" id="ARBA00022448"/>
    </source>
</evidence>
<keyword evidence="4 8" id="KW-0812">Transmembrane</keyword>
<feature type="chain" id="PRO_5046587168" evidence="10">
    <location>
        <begin position="27"/>
        <end position="953"/>
    </location>
</feature>
<dbReference type="Gene3D" id="2.170.130.10">
    <property type="entry name" value="TonB-dependent receptor, plug domain"/>
    <property type="match status" value="1"/>
</dbReference>
<keyword evidence="7 8" id="KW-0998">Cell outer membrane</keyword>
<sequence length="953" mass="103604">MKLRIPAMRRGLLPAAIVTALSPAIAAAQEQASDATTLDRIEVTGSRIRQASIETAQPVLMIGREEIEKQGFTTVADILQNLTSAGSPAISRGDVLASGENVGGYYVDLRNLGASRTLILVNGKRLGANTTGLQDLGQIPSSAIERIDVLKDGASSIYGSDAIAGVVNIITRTRFDGAEANAYFGQYDDGGGDIQTFDFTVGSTSDRGGVSLSIDYGKEEPLWARDMWYARDGSRGPDFPGAGWSPVSQNGSFFDPVSEEWLTLTPGADPTDPDSYTPLTPDQYANSNEQMMARTGIERRSIYVAGEFDLTDDIRFVSDALYNSRTTTQQVAGYPYQSGSFETPLSGDSAFNPYPGTDLEFRRRLWERPRITENELKTYRVTAGLQGAFEIGERFWDWDVGGSWNRNEMLKNGRGDASLVAARAALGPSFINEDGVAQCGTVDDPIALGTNYGADECTPWNPLQPYGANGPNGLEDPNVQAFLFPEYHDTGLTESTIYTANLSGTLFTLPAGDLGVAVGYEHRKEEGRFVPDAFNQAALSTGLPATTTAGQYSLDEMYLELNVPLLSGVAGAEELSLSLATRYSDYDTFGDTLNNKFGLTWRPTGDLLVRGTWAEGFRAPSIDNLYGGVGGSFERYVDPCGNGPGNVAGNAACTAAGVSPDYVQLGQGLDPCDSFPCQTPYQFLTGSNPNLTPEMATSKTAGIVYSPQWVEGLDLSLDWYSVEIENLIAEDSVDDILTDCYVRGVESRCAGIERDPETGVITMLNFGLTNKGRLETEGYDLGVRYRLPETAYGNFAIDWQTTYVSKHELTADNNPDTVPAPSNSFAGYFRTRSNLTLDWQMGDFGASWTARYYSGMKESCVVTDSFDENYCDQPDYAAPDVPEGLPLRTVGSNVFHDAQVRWSAPWDATVSLGANNVTDHRGPLMFTSPNNQFAYYGGFDVGRFVYMKYQQRF</sequence>
<comment type="subcellular location">
    <subcellularLocation>
        <location evidence="1 8">Cell outer membrane</location>
        <topology evidence="1 8">Multi-pass membrane protein</topology>
    </subcellularLocation>
</comment>
<keyword evidence="14" id="KW-1185">Reference proteome</keyword>
<feature type="domain" description="TonB-dependent receptor-like beta-barrel" evidence="11">
    <location>
        <begin position="333"/>
        <end position="917"/>
    </location>
</feature>
<evidence type="ECO:0000256" key="3">
    <source>
        <dbReference type="ARBA" id="ARBA00022452"/>
    </source>
</evidence>
<evidence type="ECO:0000256" key="6">
    <source>
        <dbReference type="ARBA" id="ARBA00023136"/>
    </source>
</evidence>
<dbReference type="Pfam" id="PF00593">
    <property type="entry name" value="TonB_dep_Rec_b-barrel"/>
    <property type="match status" value="1"/>
</dbReference>
<dbReference type="SUPFAM" id="SSF56935">
    <property type="entry name" value="Porins"/>
    <property type="match status" value="1"/>
</dbReference>
<name>A0ABT6JDA5_9GAMM</name>
<keyword evidence="2 8" id="KW-0813">Transport</keyword>
<dbReference type="InterPro" id="IPR000531">
    <property type="entry name" value="Beta-barrel_TonB"/>
</dbReference>
<dbReference type="InterPro" id="IPR036942">
    <property type="entry name" value="Beta-barrel_TonB_sf"/>
</dbReference>
<protein>
    <submittedName>
        <fullName evidence="13">TonB-dependent receptor</fullName>
    </submittedName>
</protein>
<comment type="caution">
    <text evidence="13">The sequence shown here is derived from an EMBL/GenBank/DDBJ whole genome shotgun (WGS) entry which is preliminary data.</text>
</comment>
<dbReference type="EMBL" id="JARXRM010000045">
    <property type="protein sequence ID" value="MDH5824751.1"/>
    <property type="molecule type" value="Genomic_DNA"/>
</dbReference>
<gene>
    <name evidence="13" type="ORF">QFW77_17415</name>
</gene>
<keyword evidence="10" id="KW-0732">Signal</keyword>
<dbReference type="PANTHER" id="PTHR47234">
    <property type="match status" value="1"/>
</dbReference>
<comment type="similarity">
    <text evidence="8 9">Belongs to the TonB-dependent receptor family.</text>
</comment>
<dbReference type="RefSeq" id="WP_280576082.1">
    <property type="nucleotide sequence ID" value="NZ_JARXRM010000045.1"/>
</dbReference>
<reference evidence="13 14" key="1">
    <citation type="submission" date="2023-04" db="EMBL/GenBank/DDBJ databases">
        <title>Luteimonas endophyticus RD2P54.</title>
        <authorList>
            <person name="Sun J.-Q."/>
        </authorList>
    </citation>
    <scope>NUCLEOTIDE SEQUENCE [LARGE SCALE GENOMIC DNA]</scope>
    <source>
        <strain evidence="13 14">RD2P54</strain>
    </source>
</reference>
<feature type="signal peptide" evidence="10">
    <location>
        <begin position="1"/>
        <end position="26"/>
    </location>
</feature>
<dbReference type="Pfam" id="PF07715">
    <property type="entry name" value="Plug"/>
    <property type="match status" value="1"/>
</dbReference>
<accession>A0ABT6JDA5</accession>
<evidence type="ECO:0000256" key="9">
    <source>
        <dbReference type="RuleBase" id="RU003357"/>
    </source>
</evidence>
<keyword evidence="6 8" id="KW-0472">Membrane</keyword>
<dbReference type="PROSITE" id="PS52016">
    <property type="entry name" value="TONB_DEPENDENT_REC_3"/>
    <property type="match status" value="1"/>
</dbReference>
<evidence type="ECO:0000256" key="5">
    <source>
        <dbReference type="ARBA" id="ARBA00023077"/>
    </source>
</evidence>
<evidence type="ECO:0000256" key="4">
    <source>
        <dbReference type="ARBA" id="ARBA00022692"/>
    </source>
</evidence>
<evidence type="ECO:0000256" key="7">
    <source>
        <dbReference type="ARBA" id="ARBA00023237"/>
    </source>
</evidence>